<name>A0AAW2FI24_9HYME</name>
<keyword evidence="3" id="KW-1185">Reference proteome</keyword>
<evidence type="ECO:0000313" key="2">
    <source>
        <dbReference type="EMBL" id="KAL0115614.1"/>
    </source>
</evidence>
<accession>A0AAW2FI24</accession>
<evidence type="ECO:0000256" key="1">
    <source>
        <dbReference type="SAM" id="MobiDB-lite"/>
    </source>
</evidence>
<feature type="compositionally biased region" description="Gly residues" evidence="1">
    <location>
        <begin position="1"/>
        <end position="11"/>
    </location>
</feature>
<evidence type="ECO:0000313" key="3">
    <source>
        <dbReference type="Proteomes" id="UP001430953"/>
    </source>
</evidence>
<comment type="caution">
    <text evidence="2">The sequence shown here is derived from an EMBL/GenBank/DDBJ whole genome shotgun (WGS) entry which is preliminary data.</text>
</comment>
<proteinExistence type="predicted"/>
<gene>
    <name evidence="2" type="ORF">PUN28_010850</name>
</gene>
<protein>
    <submittedName>
        <fullName evidence="2">Uncharacterized protein</fullName>
    </submittedName>
</protein>
<dbReference type="AlphaFoldDB" id="A0AAW2FI24"/>
<feature type="compositionally biased region" description="Low complexity" evidence="1">
    <location>
        <begin position="29"/>
        <end position="40"/>
    </location>
</feature>
<feature type="region of interest" description="Disordered" evidence="1">
    <location>
        <begin position="1"/>
        <end position="77"/>
    </location>
</feature>
<sequence length="90" mass="9342">MLINGGGGGESRGNTVPVVTGPIPEPDASSSSSWPSSSSSIPLWPRCLQPGLSPLPEPSRASSARKASVPKSDANWDCTTCHRRIAERSA</sequence>
<organism evidence="2 3">
    <name type="scientific">Cardiocondyla obscurior</name>
    <dbReference type="NCBI Taxonomy" id="286306"/>
    <lineage>
        <taxon>Eukaryota</taxon>
        <taxon>Metazoa</taxon>
        <taxon>Ecdysozoa</taxon>
        <taxon>Arthropoda</taxon>
        <taxon>Hexapoda</taxon>
        <taxon>Insecta</taxon>
        <taxon>Pterygota</taxon>
        <taxon>Neoptera</taxon>
        <taxon>Endopterygota</taxon>
        <taxon>Hymenoptera</taxon>
        <taxon>Apocrita</taxon>
        <taxon>Aculeata</taxon>
        <taxon>Formicoidea</taxon>
        <taxon>Formicidae</taxon>
        <taxon>Myrmicinae</taxon>
        <taxon>Cardiocondyla</taxon>
    </lineage>
</organism>
<reference evidence="2 3" key="1">
    <citation type="submission" date="2023-03" db="EMBL/GenBank/DDBJ databases">
        <title>High recombination rates correlate with genetic variation in Cardiocondyla obscurior ants.</title>
        <authorList>
            <person name="Errbii M."/>
        </authorList>
    </citation>
    <scope>NUCLEOTIDE SEQUENCE [LARGE SCALE GENOMIC DNA]</scope>
    <source>
        <strain evidence="2">Alpha-2009</strain>
        <tissue evidence="2">Whole body</tissue>
    </source>
</reference>
<dbReference type="EMBL" id="JADYXP020000010">
    <property type="protein sequence ID" value="KAL0115614.1"/>
    <property type="molecule type" value="Genomic_DNA"/>
</dbReference>
<dbReference type="Proteomes" id="UP001430953">
    <property type="component" value="Unassembled WGS sequence"/>
</dbReference>